<evidence type="ECO:0000256" key="3">
    <source>
        <dbReference type="ARBA" id="ARBA00022679"/>
    </source>
</evidence>
<dbReference type="GO" id="GO:0000428">
    <property type="term" value="C:DNA-directed RNA polymerase complex"/>
    <property type="evidence" value="ECO:0007669"/>
    <property type="project" value="UniProtKB-KW"/>
</dbReference>
<feature type="region of interest" description="Disordered" evidence="7">
    <location>
        <begin position="118"/>
        <end position="197"/>
    </location>
</feature>
<evidence type="ECO:0000256" key="7">
    <source>
        <dbReference type="SAM" id="MobiDB-lite"/>
    </source>
</evidence>
<dbReference type="OrthoDB" id="401223at2"/>
<keyword evidence="2 6" id="KW-0240">DNA-directed RNA polymerase</keyword>
<protein>
    <recommendedName>
        <fullName evidence="6">Probable DNA-directed RNA polymerase subunit delta</fullName>
    </recommendedName>
    <alternativeName>
        <fullName evidence="6">RNAP delta factor</fullName>
    </alternativeName>
</protein>
<keyword evidence="5 6" id="KW-0804">Transcription</keyword>
<dbReference type="EMBL" id="CP014699">
    <property type="protein sequence ID" value="AND79923.1"/>
    <property type="molecule type" value="Genomic_DNA"/>
</dbReference>
<keyword evidence="4 6" id="KW-0548">Nucleotidyltransferase</keyword>
<feature type="domain" description="HTH HARE-type" evidence="8">
    <location>
        <begin position="14"/>
        <end position="83"/>
    </location>
</feature>
<evidence type="ECO:0000259" key="8">
    <source>
        <dbReference type="PROSITE" id="PS51913"/>
    </source>
</evidence>
<dbReference type="Pfam" id="PF05066">
    <property type="entry name" value="HARE-HTH"/>
    <property type="match status" value="1"/>
</dbReference>
<dbReference type="AlphaFoldDB" id="A0A172Q8U9"/>
<comment type="similarity">
    <text evidence="1 6">Belongs to the RpoE family.</text>
</comment>
<dbReference type="PROSITE" id="PS51913">
    <property type="entry name" value="HTH_HARE"/>
    <property type="match status" value="1"/>
</dbReference>
<dbReference type="KEGG" id="spat:A0O21_07845"/>
<proteinExistence type="inferred from homology"/>
<evidence type="ECO:0000256" key="4">
    <source>
        <dbReference type="ARBA" id="ARBA00022695"/>
    </source>
</evidence>
<name>A0A172Q8U9_9STRE</name>
<sequence length="197" mass="23022">MELEVLAGQEKDELSMIEVARAILEERGRDSEMHFSDLVNDIQSYLGKTDQDIRESLPFFYADLNTDGSFIPLGENKWGLRSWYAVDEIDEEIITLEDHEEGAPKRKKKRVNAFMDGDEDAIDYRDDDPEDEDFTPADQEVEYEEENPDDEKDEVDSYDSEINEIIPDDDLDEDVELNEEDDDEEDEEFEREETENS</sequence>
<dbReference type="GO" id="GO:0006351">
    <property type="term" value="P:DNA-templated transcription"/>
    <property type="evidence" value="ECO:0007669"/>
    <property type="project" value="InterPro"/>
</dbReference>
<evidence type="ECO:0000256" key="5">
    <source>
        <dbReference type="ARBA" id="ARBA00023163"/>
    </source>
</evidence>
<comment type="subunit">
    <text evidence="6">RNAP is composed of a core of 2 alpha, a beta and a beta' subunits. The core is associated with a delta subunit and one of several sigma factors.</text>
</comment>
<evidence type="ECO:0000256" key="6">
    <source>
        <dbReference type="HAMAP-Rule" id="MF_00357"/>
    </source>
</evidence>
<dbReference type="RefSeq" id="WP_067063955.1">
    <property type="nucleotide sequence ID" value="NZ_CP014699.1"/>
</dbReference>
<organism evidence="9 10">
    <name type="scientific">Streptococcus pantholopis</name>
    <dbReference type="NCBI Taxonomy" id="1811193"/>
    <lineage>
        <taxon>Bacteria</taxon>
        <taxon>Bacillati</taxon>
        <taxon>Bacillota</taxon>
        <taxon>Bacilli</taxon>
        <taxon>Lactobacillales</taxon>
        <taxon>Streptococcaceae</taxon>
        <taxon>Streptococcus</taxon>
    </lineage>
</organism>
<dbReference type="InterPro" id="IPR029757">
    <property type="entry name" value="RpoE"/>
</dbReference>
<accession>A0A172Q8U9</accession>
<keyword evidence="10" id="KW-1185">Reference proteome</keyword>
<dbReference type="STRING" id="1811193.A0O21_07845"/>
<evidence type="ECO:0000313" key="10">
    <source>
        <dbReference type="Proteomes" id="UP000077317"/>
    </source>
</evidence>
<dbReference type="GO" id="GO:0003899">
    <property type="term" value="F:DNA-directed RNA polymerase activity"/>
    <property type="evidence" value="ECO:0007669"/>
    <property type="project" value="UniProtKB-UniRule"/>
</dbReference>
<dbReference type="InterPro" id="IPR038087">
    <property type="entry name" value="RNAP_delta_N_dom_sf"/>
</dbReference>
<reference evidence="9 10" key="1">
    <citation type="journal article" date="2016" name="Int. J. Syst. Evol. Microbiol.">
        <title>Streptococcuspantholopis sp. nov., isolated from faeces of the Tibetan antelope (Pantholops hodgsonii).</title>
        <authorList>
            <person name="Bai X."/>
            <person name="Xiong Y."/>
            <person name="Lu S."/>
            <person name="Jin D."/>
            <person name="Lai X."/>
            <person name="Yang J."/>
            <person name="Niu L."/>
            <person name="Hu S."/>
            <person name="Meng X."/>
            <person name="Pu J."/>
            <person name="Ye C."/>
            <person name="Xu J."/>
        </authorList>
    </citation>
    <scope>NUCLEOTIDE SEQUENCE [LARGE SCALE GENOMIC DNA]</scope>
    <source>
        <strain evidence="9 10">TA 26</strain>
    </source>
</reference>
<evidence type="ECO:0000313" key="9">
    <source>
        <dbReference type="EMBL" id="AND79923.1"/>
    </source>
</evidence>
<dbReference type="Proteomes" id="UP000077317">
    <property type="component" value="Chromosome"/>
</dbReference>
<keyword evidence="3 6" id="KW-0808">Transferase</keyword>
<dbReference type="NCBIfam" id="TIGR04567">
    <property type="entry name" value="RNAP_delt_lowGC"/>
    <property type="match status" value="1"/>
</dbReference>
<dbReference type="Gene3D" id="1.10.10.1250">
    <property type="entry name" value="RNA polymerase, subunit delta, N-terminal domain"/>
    <property type="match status" value="1"/>
</dbReference>
<dbReference type="GO" id="GO:0006355">
    <property type="term" value="P:regulation of DNA-templated transcription"/>
    <property type="evidence" value="ECO:0007669"/>
    <property type="project" value="UniProtKB-UniRule"/>
</dbReference>
<comment type="function">
    <text evidence="6">Participates in both the initiation and recycling phases of transcription. In the presence of the delta subunit, RNAP displays an increased specificity of transcription, a decreased affinity for nucleic acids, and an increased efficiency of RNA synthesis because of enhanced recycling.</text>
</comment>
<evidence type="ECO:0000256" key="2">
    <source>
        <dbReference type="ARBA" id="ARBA00022478"/>
    </source>
</evidence>
<dbReference type="HAMAP" id="MF_00357">
    <property type="entry name" value="RNApol_bact_RpoE"/>
    <property type="match status" value="1"/>
</dbReference>
<evidence type="ECO:0000256" key="1">
    <source>
        <dbReference type="ARBA" id="ARBA00009828"/>
    </source>
</evidence>
<dbReference type="InterPro" id="IPR007759">
    <property type="entry name" value="Asxl_HARE-HTH"/>
</dbReference>
<reference evidence="10" key="2">
    <citation type="submission" date="2016-03" db="EMBL/GenBank/DDBJ databases">
        <title>Streptococcus antelopensis sp. nov., isolated from the feces of the Tibetan antelope (Pantholops hodgsonii) in Hoh Xil National Nature Reserve, Qinghai, China.</title>
        <authorList>
            <person name="Bai X."/>
        </authorList>
    </citation>
    <scope>NUCLEOTIDE SEQUENCE [LARGE SCALE GENOMIC DNA]</scope>
    <source>
        <strain evidence="10">TA 26</strain>
    </source>
</reference>
<gene>
    <name evidence="6" type="primary">rpoE</name>
    <name evidence="9" type="ORF">A0O21_07845</name>
</gene>